<organism evidence="1 2">
    <name type="scientific">Daphnia pulex</name>
    <name type="common">Water flea</name>
    <dbReference type="NCBI Taxonomy" id="6669"/>
    <lineage>
        <taxon>Eukaryota</taxon>
        <taxon>Metazoa</taxon>
        <taxon>Ecdysozoa</taxon>
        <taxon>Arthropoda</taxon>
        <taxon>Crustacea</taxon>
        <taxon>Branchiopoda</taxon>
        <taxon>Diplostraca</taxon>
        <taxon>Cladocera</taxon>
        <taxon>Anomopoda</taxon>
        <taxon>Daphniidae</taxon>
        <taxon>Daphnia</taxon>
    </lineage>
</organism>
<reference evidence="1 2" key="1">
    <citation type="journal article" date="2011" name="Science">
        <title>The ecoresponsive genome of Daphnia pulex.</title>
        <authorList>
            <person name="Colbourne J.K."/>
            <person name="Pfrender M.E."/>
            <person name="Gilbert D."/>
            <person name="Thomas W.K."/>
            <person name="Tucker A."/>
            <person name="Oakley T.H."/>
            <person name="Tokishita S."/>
            <person name="Aerts A."/>
            <person name="Arnold G.J."/>
            <person name="Basu M.K."/>
            <person name="Bauer D.J."/>
            <person name="Caceres C.E."/>
            <person name="Carmel L."/>
            <person name="Casola C."/>
            <person name="Choi J.H."/>
            <person name="Detter J.C."/>
            <person name="Dong Q."/>
            <person name="Dusheyko S."/>
            <person name="Eads B.D."/>
            <person name="Frohlich T."/>
            <person name="Geiler-Samerotte K.A."/>
            <person name="Gerlach D."/>
            <person name="Hatcher P."/>
            <person name="Jogdeo S."/>
            <person name="Krijgsveld J."/>
            <person name="Kriventseva E.V."/>
            <person name="Kultz D."/>
            <person name="Laforsch C."/>
            <person name="Lindquist E."/>
            <person name="Lopez J."/>
            <person name="Manak J.R."/>
            <person name="Muller J."/>
            <person name="Pangilinan J."/>
            <person name="Patwardhan R.P."/>
            <person name="Pitluck S."/>
            <person name="Pritham E.J."/>
            <person name="Rechtsteiner A."/>
            <person name="Rho M."/>
            <person name="Rogozin I.B."/>
            <person name="Sakarya O."/>
            <person name="Salamov A."/>
            <person name="Schaack S."/>
            <person name="Shapiro H."/>
            <person name="Shiga Y."/>
            <person name="Skalitzky C."/>
            <person name="Smith Z."/>
            <person name="Souvorov A."/>
            <person name="Sung W."/>
            <person name="Tang Z."/>
            <person name="Tsuchiya D."/>
            <person name="Tu H."/>
            <person name="Vos H."/>
            <person name="Wang M."/>
            <person name="Wolf Y.I."/>
            <person name="Yamagata H."/>
            <person name="Yamada T."/>
            <person name="Ye Y."/>
            <person name="Shaw J.R."/>
            <person name="Andrews J."/>
            <person name="Crease T.J."/>
            <person name="Tang H."/>
            <person name="Lucas S.M."/>
            <person name="Robertson H.M."/>
            <person name="Bork P."/>
            <person name="Koonin E.V."/>
            <person name="Zdobnov E.M."/>
            <person name="Grigoriev I.V."/>
            <person name="Lynch M."/>
            <person name="Boore J.L."/>
        </authorList>
    </citation>
    <scope>NUCLEOTIDE SEQUENCE [LARGE SCALE GENOMIC DNA]</scope>
</reference>
<dbReference type="InParanoid" id="E9HVR1"/>
<dbReference type="AlphaFoldDB" id="E9HVR1"/>
<protein>
    <submittedName>
        <fullName evidence="1">Uncharacterized protein</fullName>
    </submittedName>
</protein>
<dbReference type="Proteomes" id="UP000000305">
    <property type="component" value="Unassembled WGS sequence"/>
</dbReference>
<keyword evidence="2" id="KW-1185">Reference proteome</keyword>
<proteinExistence type="predicted"/>
<dbReference type="HOGENOM" id="CLU_1462756_0_0_1"/>
<name>E9HVR1_DAPPU</name>
<gene>
    <name evidence="1" type="ORF">DAPPUDRAFT_118482</name>
</gene>
<dbReference type="OrthoDB" id="5103at2759"/>
<dbReference type="KEGG" id="dpx:DAPPUDRAFT_118482"/>
<evidence type="ECO:0000313" key="2">
    <source>
        <dbReference type="Proteomes" id="UP000000305"/>
    </source>
</evidence>
<dbReference type="EMBL" id="GL732868">
    <property type="protein sequence ID" value="EFX64168.1"/>
    <property type="molecule type" value="Genomic_DNA"/>
</dbReference>
<sequence length="185" mass="20539">MAGFFGSALQLKPHFTFSALTLALQCQSWKVRNTWLVQQSANYLKEPGVIDSYLPGFINWAHEVYSITVDNGANMLKGGEESTEVQTMLQGVRCAVQILQLTILDALDKPGITIIAKARVVCKVLRSKTFMATLAGKKKPIIDGHTCCEAPAAKIRGRYAKTSKVKNLYISDKKYRTVNQKQLET</sequence>
<accession>E9HVR1</accession>
<evidence type="ECO:0000313" key="1">
    <source>
        <dbReference type="EMBL" id="EFX64168.1"/>
    </source>
</evidence>